<evidence type="ECO:0000256" key="1">
    <source>
        <dbReference type="ARBA" id="ARBA00022723"/>
    </source>
</evidence>
<dbReference type="Pfam" id="PF00149">
    <property type="entry name" value="Metallophos"/>
    <property type="match status" value="1"/>
</dbReference>
<organism evidence="5 6">
    <name type="scientific">Tissierella carlieri</name>
    <dbReference type="NCBI Taxonomy" id="689904"/>
    <lineage>
        <taxon>Bacteria</taxon>
        <taxon>Bacillati</taxon>
        <taxon>Bacillota</taxon>
        <taxon>Tissierellia</taxon>
        <taxon>Tissierellales</taxon>
        <taxon>Tissierellaceae</taxon>
        <taxon>Tissierella</taxon>
    </lineage>
</organism>
<dbReference type="InterPro" id="IPR051158">
    <property type="entry name" value="Metallophosphoesterase_sf"/>
</dbReference>
<dbReference type="Gene3D" id="3.60.21.10">
    <property type="match status" value="1"/>
</dbReference>
<dbReference type="InterPro" id="IPR004843">
    <property type="entry name" value="Calcineurin-like_PHP"/>
</dbReference>
<feature type="domain" description="Calcineurin-like phosphoesterase" evidence="4">
    <location>
        <begin position="49"/>
        <end position="219"/>
    </location>
</feature>
<keyword evidence="3" id="KW-0812">Transmembrane</keyword>
<dbReference type="SUPFAM" id="SSF56300">
    <property type="entry name" value="Metallo-dependent phosphatases"/>
    <property type="match status" value="1"/>
</dbReference>
<gene>
    <name evidence="5" type="ORF">NE686_09450</name>
</gene>
<dbReference type="RefSeq" id="WP_256311311.1">
    <property type="nucleotide sequence ID" value="NZ_JANGAC010000006.1"/>
</dbReference>
<protein>
    <submittedName>
        <fullName evidence="5">Metallophosphoesterase</fullName>
    </submittedName>
</protein>
<accession>A0ABT1SA37</accession>
<keyword evidence="3" id="KW-1133">Transmembrane helix</keyword>
<evidence type="ECO:0000313" key="6">
    <source>
        <dbReference type="Proteomes" id="UP001524478"/>
    </source>
</evidence>
<keyword evidence="1" id="KW-0479">Metal-binding</keyword>
<dbReference type="InterPro" id="IPR029052">
    <property type="entry name" value="Metallo-depent_PP-like"/>
</dbReference>
<dbReference type="PANTHER" id="PTHR31302:SF31">
    <property type="entry name" value="PHOSPHODIESTERASE YAEI"/>
    <property type="match status" value="1"/>
</dbReference>
<dbReference type="PANTHER" id="PTHR31302">
    <property type="entry name" value="TRANSMEMBRANE PROTEIN WITH METALLOPHOSPHOESTERASE DOMAIN-RELATED"/>
    <property type="match status" value="1"/>
</dbReference>
<comment type="caution">
    <text evidence="5">The sequence shown here is derived from an EMBL/GenBank/DDBJ whole genome shotgun (WGS) entry which is preliminary data.</text>
</comment>
<keyword evidence="3" id="KW-0472">Membrane</keyword>
<dbReference type="CDD" id="cd07385">
    <property type="entry name" value="MPP_YkuE_C"/>
    <property type="match status" value="1"/>
</dbReference>
<evidence type="ECO:0000256" key="3">
    <source>
        <dbReference type="SAM" id="Phobius"/>
    </source>
</evidence>
<proteinExistence type="predicted"/>
<sequence>MIKEKRKSKFIITNRKILLIIFILSAFYNGLIVKNYKIRTDKILDSHSIRIVLISDLHSHVYGKNQSKIINKIKKQNPDIIALAGDIADDMVPIEGTKLFLEGINDIAPVFYVTGNHEIWTDEVDYIKEVFKSFNIIVLENDYRKVDINGVELVMAGVDDPDIIKYERPHSNWNEEIYKSFSNIEDVSGYKVLLSHRPEAVDFYNSLPFDMVLSGHSHGGQVRIPFILNGLFAPNQGFFPKYAGGVYEQESYTHIVSRGVSFNPRLPRIFNPPEIVVIDIQGQ</sequence>
<evidence type="ECO:0000313" key="5">
    <source>
        <dbReference type="EMBL" id="MCQ4923309.1"/>
    </source>
</evidence>
<reference evidence="5 6" key="1">
    <citation type="submission" date="2022-06" db="EMBL/GenBank/DDBJ databases">
        <title>Isolation of gut microbiota from human fecal samples.</title>
        <authorList>
            <person name="Pamer E.G."/>
            <person name="Barat B."/>
            <person name="Waligurski E."/>
            <person name="Medina S."/>
            <person name="Paddock L."/>
            <person name="Mostad J."/>
        </authorList>
    </citation>
    <scope>NUCLEOTIDE SEQUENCE [LARGE SCALE GENOMIC DNA]</scope>
    <source>
        <strain evidence="5 6">DFI.7.95</strain>
    </source>
</reference>
<keyword evidence="6" id="KW-1185">Reference proteome</keyword>
<name>A0ABT1SA37_9FIRM</name>
<keyword evidence="2" id="KW-0378">Hydrolase</keyword>
<evidence type="ECO:0000256" key="2">
    <source>
        <dbReference type="ARBA" id="ARBA00022801"/>
    </source>
</evidence>
<dbReference type="EMBL" id="JANGAC010000006">
    <property type="protein sequence ID" value="MCQ4923309.1"/>
    <property type="molecule type" value="Genomic_DNA"/>
</dbReference>
<evidence type="ECO:0000259" key="4">
    <source>
        <dbReference type="Pfam" id="PF00149"/>
    </source>
</evidence>
<feature type="transmembrane region" description="Helical" evidence="3">
    <location>
        <begin position="12"/>
        <end position="31"/>
    </location>
</feature>
<dbReference type="Proteomes" id="UP001524478">
    <property type="component" value="Unassembled WGS sequence"/>
</dbReference>